<dbReference type="EMBL" id="KZ805522">
    <property type="protein sequence ID" value="PVH94736.1"/>
    <property type="molecule type" value="Genomic_DNA"/>
</dbReference>
<accession>A0A2V1D9C2</accession>
<keyword evidence="3" id="KW-1185">Reference proteome</keyword>
<proteinExistence type="predicted"/>
<name>A0A2V1D9C2_9PLEO</name>
<evidence type="ECO:0000313" key="2">
    <source>
        <dbReference type="EMBL" id="PVH94736.1"/>
    </source>
</evidence>
<reference evidence="2 3" key="1">
    <citation type="journal article" date="2018" name="Sci. Rep.">
        <title>Comparative genomics provides insights into the lifestyle and reveals functional heterogeneity of dark septate endophytic fungi.</title>
        <authorList>
            <person name="Knapp D.G."/>
            <person name="Nemeth J.B."/>
            <person name="Barry K."/>
            <person name="Hainaut M."/>
            <person name="Henrissat B."/>
            <person name="Johnson J."/>
            <person name="Kuo A."/>
            <person name="Lim J.H.P."/>
            <person name="Lipzen A."/>
            <person name="Nolan M."/>
            <person name="Ohm R.A."/>
            <person name="Tamas L."/>
            <person name="Grigoriev I.V."/>
            <person name="Spatafora J.W."/>
            <person name="Nagy L.G."/>
            <person name="Kovacs G.M."/>
        </authorList>
    </citation>
    <scope>NUCLEOTIDE SEQUENCE [LARGE SCALE GENOMIC DNA]</scope>
    <source>
        <strain evidence="2 3">DSE2036</strain>
    </source>
</reference>
<evidence type="ECO:0000256" key="1">
    <source>
        <dbReference type="SAM" id="MobiDB-lite"/>
    </source>
</evidence>
<dbReference type="Proteomes" id="UP000244855">
    <property type="component" value="Unassembled WGS sequence"/>
</dbReference>
<evidence type="ECO:0000313" key="3">
    <source>
        <dbReference type="Proteomes" id="UP000244855"/>
    </source>
</evidence>
<organism evidence="2 3">
    <name type="scientific">Periconia macrospinosa</name>
    <dbReference type="NCBI Taxonomy" id="97972"/>
    <lineage>
        <taxon>Eukaryota</taxon>
        <taxon>Fungi</taxon>
        <taxon>Dikarya</taxon>
        <taxon>Ascomycota</taxon>
        <taxon>Pezizomycotina</taxon>
        <taxon>Dothideomycetes</taxon>
        <taxon>Pleosporomycetidae</taxon>
        <taxon>Pleosporales</taxon>
        <taxon>Massarineae</taxon>
        <taxon>Periconiaceae</taxon>
        <taxon>Periconia</taxon>
    </lineage>
</organism>
<feature type="region of interest" description="Disordered" evidence="1">
    <location>
        <begin position="26"/>
        <end position="53"/>
    </location>
</feature>
<dbReference type="AlphaFoldDB" id="A0A2V1D9C2"/>
<gene>
    <name evidence="2" type="ORF">DM02DRAFT_633461</name>
</gene>
<protein>
    <submittedName>
        <fullName evidence="2">Uncharacterized protein</fullName>
    </submittedName>
</protein>
<sequence length="197" mass="21916">MEEDAKAYRAASQPVWDDITIESATPLPSVPTEAAGDGQSAQSNALAPSVPSKSPLDDAEKLAFVLGIPKGIKIPSLRDIHTDIRRTAWNYDFNAFTAFIGRRTAESHTWSSFTNIALIVPKLLPAVPLIAHWGLRGEGYGFIAVAELPRDEYVSTYMRFHRWYPRGVGGIFSSIENEARILIEQYREWEKNVSPIA</sequence>